<organism evidence="1 2">
    <name type="scientific">Sulfitobacter pacificus</name>
    <dbReference type="NCBI Taxonomy" id="1499314"/>
    <lineage>
        <taxon>Bacteria</taxon>
        <taxon>Pseudomonadati</taxon>
        <taxon>Pseudomonadota</taxon>
        <taxon>Alphaproteobacteria</taxon>
        <taxon>Rhodobacterales</taxon>
        <taxon>Roseobacteraceae</taxon>
        <taxon>Sulfitobacter</taxon>
    </lineage>
</organism>
<keyword evidence="2" id="KW-1185">Reference proteome</keyword>
<dbReference type="Proteomes" id="UP001161388">
    <property type="component" value="Unassembled WGS sequence"/>
</dbReference>
<accession>A0ABQ5VJ56</accession>
<reference evidence="1" key="1">
    <citation type="journal article" date="2014" name="Int. J. Syst. Evol. Microbiol.">
        <title>Complete genome of a new Firmicutes species belonging to the dominant human colonic microbiota ('Ruminococcus bicirculans') reveals two chromosomes and a selective capacity to utilize plant glucans.</title>
        <authorList>
            <consortium name="NISC Comparative Sequencing Program"/>
            <person name="Wegmann U."/>
            <person name="Louis P."/>
            <person name="Goesmann A."/>
            <person name="Henrissat B."/>
            <person name="Duncan S.H."/>
            <person name="Flint H.J."/>
        </authorList>
    </citation>
    <scope>NUCLEOTIDE SEQUENCE</scope>
    <source>
        <strain evidence="1">NBRC 109915</strain>
    </source>
</reference>
<dbReference type="EMBL" id="BSNL01000001">
    <property type="protein sequence ID" value="GLQ27109.1"/>
    <property type="molecule type" value="Genomic_DNA"/>
</dbReference>
<dbReference type="RefSeq" id="WP_386257869.1">
    <property type="nucleotide sequence ID" value="NZ_JBHSWF010000001.1"/>
</dbReference>
<reference evidence="1" key="2">
    <citation type="submission" date="2023-01" db="EMBL/GenBank/DDBJ databases">
        <title>Draft genome sequence of Sulfitobacter pacificus strain NBRC 109915.</title>
        <authorList>
            <person name="Sun Q."/>
            <person name="Mori K."/>
        </authorList>
    </citation>
    <scope>NUCLEOTIDE SEQUENCE</scope>
    <source>
        <strain evidence="1">NBRC 109915</strain>
    </source>
</reference>
<protein>
    <submittedName>
        <fullName evidence="1">Uncharacterized protein</fullName>
    </submittedName>
</protein>
<evidence type="ECO:0000313" key="1">
    <source>
        <dbReference type="EMBL" id="GLQ27109.1"/>
    </source>
</evidence>
<name>A0ABQ5VJ56_9RHOB</name>
<comment type="caution">
    <text evidence="1">The sequence shown here is derived from an EMBL/GenBank/DDBJ whole genome shotgun (WGS) entry which is preliminary data.</text>
</comment>
<proteinExistence type="predicted"/>
<evidence type="ECO:0000313" key="2">
    <source>
        <dbReference type="Proteomes" id="UP001161388"/>
    </source>
</evidence>
<sequence>MNTANHPIFLDAPLSREITLSTGTAPIPYHVYDGHGMIVLGSCSAAALADRFAGQDVHLVLSASGEAIVVLFFCDFAKASHGPHLELHMTVLAAPKQGETLSDDPAAWLAAVATRQDWGMLSLHLWNDTPQVVAYNSEYLGLQAAQCQGQIAVAKDQVVFDFSDGEGASLASGRLRRMPRSDAGLMWRVMRGLGWRGIWAALRSRPASAHLINRKSAVLNRNGRAQTFTAPDKMVVTSFNPTLDRLAFGGVLARYGIAAKVTQHIWPFRFVYRHPDDV</sequence>
<gene>
    <name evidence="1" type="ORF">GCM10007927_19120</name>
</gene>